<feature type="compositionally biased region" description="Polar residues" evidence="1">
    <location>
        <begin position="75"/>
        <end position="90"/>
    </location>
</feature>
<dbReference type="Proteomes" id="UP000574317">
    <property type="component" value="Unassembled WGS sequence"/>
</dbReference>
<evidence type="ECO:0000313" key="2">
    <source>
        <dbReference type="EMBL" id="KAF5566842.1"/>
    </source>
</evidence>
<dbReference type="InterPro" id="IPR053204">
    <property type="entry name" value="Oxopyrrolidines_Biosynth-assoc"/>
</dbReference>
<reference evidence="2 3" key="1">
    <citation type="submission" date="2020-05" db="EMBL/GenBank/DDBJ databases">
        <title>Identification and distribution of gene clusters putatively required for synthesis of sphingolipid metabolism inhibitors in phylogenetically diverse species of the filamentous fungus Fusarium.</title>
        <authorList>
            <person name="Kim H.-S."/>
            <person name="Busman M."/>
            <person name="Brown D.W."/>
            <person name="Divon H."/>
            <person name="Uhlig S."/>
            <person name="Proctor R.H."/>
        </authorList>
    </citation>
    <scope>NUCLEOTIDE SEQUENCE [LARGE SCALE GENOMIC DNA]</scope>
    <source>
        <strain evidence="2 3">NRRL 25196</strain>
    </source>
</reference>
<feature type="region of interest" description="Disordered" evidence="1">
    <location>
        <begin position="1"/>
        <end position="20"/>
    </location>
</feature>
<organism evidence="2 3">
    <name type="scientific">Fusarium napiforme</name>
    <dbReference type="NCBI Taxonomy" id="42672"/>
    <lineage>
        <taxon>Eukaryota</taxon>
        <taxon>Fungi</taxon>
        <taxon>Dikarya</taxon>
        <taxon>Ascomycota</taxon>
        <taxon>Pezizomycotina</taxon>
        <taxon>Sordariomycetes</taxon>
        <taxon>Hypocreomycetidae</taxon>
        <taxon>Hypocreales</taxon>
        <taxon>Nectriaceae</taxon>
        <taxon>Fusarium</taxon>
        <taxon>Fusarium fujikuroi species complex</taxon>
    </lineage>
</organism>
<protein>
    <submittedName>
        <fullName evidence="2">Uncharacterized protein</fullName>
    </submittedName>
</protein>
<dbReference type="EMBL" id="JAAOAO010000034">
    <property type="protein sequence ID" value="KAF5566842.1"/>
    <property type="molecule type" value="Genomic_DNA"/>
</dbReference>
<feature type="region of interest" description="Disordered" evidence="1">
    <location>
        <begin position="68"/>
        <end position="91"/>
    </location>
</feature>
<gene>
    <name evidence="2" type="ORF">FNAPI_942</name>
</gene>
<dbReference type="PANTHER" id="PTHR38797:SF4">
    <property type="entry name" value="NUCLEAR PORE COMPLEX PROTEIN NUP85"/>
    <property type="match status" value="1"/>
</dbReference>
<dbReference type="InterPro" id="IPR022085">
    <property type="entry name" value="OpdG"/>
</dbReference>
<dbReference type="Pfam" id="PF12311">
    <property type="entry name" value="DUF3632"/>
    <property type="match status" value="1"/>
</dbReference>
<name>A0A8H5NHS1_9HYPO</name>
<comment type="caution">
    <text evidence="2">The sequence shown here is derived from an EMBL/GenBank/DDBJ whole genome shotgun (WGS) entry which is preliminary data.</text>
</comment>
<accession>A0A8H5NHS1</accession>
<dbReference type="AlphaFoldDB" id="A0A8H5NHS1"/>
<evidence type="ECO:0000256" key="1">
    <source>
        <dbReference type="SAM" id="MobiDB-lite"/>
    </source>
</evidence>
<evidence type="ECO:0000313" key="3">
    <source>
        <dbReference type="Proteomes" id="UP000574317"/>
    </source>
</evidence>
<dbReference type="PANTHER" id="PTHR38797">
    <property type="entry name" value="NUCLEAR PORE COMPLEX PROTEIN NUP85-RELATED"/>
    <property type="match status" value="1"/>
</dbReference>
<keyword evidence="3" id="KW-1185">Reference proteome</keyword>
<proteinExistence type="predicted"/>
<sequence length="331" mass="36407">MSEEAVSRNTGRSMSSVGASDASSIHASMMNKFEALKEEALNESESSILAVLERLVLLVGQDAIPQRRPDMSAPLPTQQEAPTAQVSNISHGPDSIADISDIVRASADNIDRLYAVSLGDAESFLMSMWEIFLCVARIIPYDDPGQDRIVSVLETLRLRAKTTINLWGLTRGSIDPMQDSGNDTVNIEDASAWVSLNAFAARITNKGLVDCSLYAVIEIQKALEQEIPPSGPSRDLKLRTANNWILISGVKLFKNALKGDTLDEGELAATAAGPLYMENRGQPGLCMDRWRFWLRRFQELGSDDINDRIGYEATKVARRMEEIMEGNGQTE</sequence>